<dbReference type="GeneID" id="87916544"/>
<accession>A0AAE1IHX1</accession>
<proteinExistence type="predicted"/>
<name>A0AAE1IHX1_9HYPO</name>
<evidence type="ECO:0000313" key="2">
    <source>
        <dbReference type="EMBL" id="KAK4081715.1"/>
    </source>
</evidence>
<comment type="caution">
    <text evidence="2">The sequence shown here is derived from an EMBL/GenBank/DDBJ whole genome shotgun (WGS) entry which is preliminary data.</text>
</comment>
<sequence>MDEGDENGFDNVLNDIPRRARHVLSSTAGRCLELCDTQFCENPVEADSICQSLEHGKENPVHVCDHCSKASAIEVVSIGSSFNSNAIENMRAYLCNHCAERVGKNPGPVLRDRLTDDLKVWGNCEDFALALGVPVPLNKDGGTITLMGNAQKITGCLCGTKLVTQRLCYSHRLKYADEVVVQAQRMQDWCREKYGAKTCFVCLRGNQPRVVAFDGRQWVSYVAKCTAWQCLACGDLVVNQPTTGIFGPQGPRAIVSTPRAITFDDLYGRRGGDGQEVQEVFSEEVRRGEEELRSYAYGDEVSFGESSAMDWEGGSNGNQEGTLDEQACKQGMESLGEQAEAQHGGQDGEEAQEEAQARDISKSNGEASREKTWTLVYRPI</sequence>
<feature type="region of interest" description="Disordered" evidence="1">
    <location>
        <begin position="306"/>
        <end position="380"/>
    </location>
</feature>
<gene>
    <name evidence="2" type="ORF">Triagg1_2456</name>
</gene>
<evidence type="ECO:0000256" key="1">
    <source>
        <dbReference type="SAM" id="MobiDB-lite"/>
    </source>
</evidence>
<reference evidence="2" key="1">
    <citation type="submission" date="2023-11" db="EMBL/GenBank/DDBJ databases">
        <title>The genome sequences of three competitors of mushroom-forming fungi.</title>
        <authorList>
            <person name="Beijen E."/>
            <person name="Ohm R.A."/>
        </authorList>
    </citation>
    <scope>NUCLEOTIDE SEQUENCE</scope>
    <source>
        <strain evidence="2">CBS 100526</strain>
    </source>
</reference>
<dbReference type="EMBL" id="JAWRVG010000006">
    <property type="protein sequence ID" value="KAK4081715.1"/>
    <property type="molecule type" value="Genomic_DNA"/>
</dbReference>
<dbReference type="RefSeq" id="XP_062758668.1">
    <property type="nucleotide sequence ID" value="XM_062896639.1"/>
</dbReference>
<keyword evidence="3" id="KW-1185">Reference proteome</keyword>
<dbReference type="Proteomes" id="UP001273209">
    <property type="component" value="Unassembled WGS sequence"/>
</dbReference>
<protein>
    <submittedName>
        <fullName evidence="2">Uncharacterized protein</fullName>
    </submittedName>
</protein>
<dbReference type="AlphaFoldDB" id="A0AAE1IHX1"/>
<organism evidence="2 3">
    <name type="scientific">Trichoderma aggressivum f. europaeum</name>
    <dbReference type="NCBI Taxonomy" id="173218"/>
    <lineage>
        <taxon>Eukaryota</taxon>
        <taxon>Fungi</taxon>
        <taxon>Dikarya</taxon>
        <taxon>Ascomycota</taxon>
        <taxon>Pezizomycotina</taxon>
        <taxon>Sordariomycetes</taxon>
        <taxon>Hypocreomycetidae</taxon>
        <taxon>Hypocreales</taxon>
        <taxon>Hypocreaceae</taxon>
        <taxon>Trichoderma</taxon>
    </lineage>
</organism>
<evidence type="ECO:0000313" key="3">
    <source>
        <dbReference type="Proteomes" id="UP001273209"/>
    </source>
</evidence>
<feature type="compositionally biased region" description="Basic and acidic residues" evidence="1">
    <location>
        <begin position="355"/>
        <end position="372"/>
    </location>
</feature>